<reference evidence="11" key="1">
    <citation type="submission" date="2017-09" db="EMBL/GenBank/DDBJ databases">
        <title>Depth-based differentiation of microbial function through sediment-hosted aquifers and enrichment of novel symbionts in the deep terrestrial subsurface.</title>
        <authorList>
            <person name="Probst A.J."/>
            <person name="Ladd B."/>
            <person name="Jarett J.K."/>
            <person name="Geller-Mcgrath D.E."/>
            <person name="Sieber C.M.K."/>
            <person name="Emerson J.B."/>
            <person name="Anantharaman K."/>
            <person name="Thomas B.C."/>
            <person name="Malmstrom R."/>
            <person name="Stieglmeier M."/>
            <person name="Klingl A."/>
            <person name="Woyke T."/>
            <person name="Ryan C.M."/>
            <person name="Banfield J.F."/>
        </authorList>
    </citation>
    <scope>NUCLEOTIDE SEQUENCE [LARGE SCALE GENOMIC DNA]</scope>
</reference>
<protein>
    <recommendedName>
        <fullName evidence="9">ATP-grasp domain-containing protein</fullName>
    </recommendedName>
</protein>
<dbReference type="Proteomes" id="UP000229526">
    <property type="component" value="Unassembled WGS sequence"/>
</dbReference>
<dbReference type="AlphaFoldDB" id="A0A2H0ULD2"/>
<keyword evidence="4 8" id="KW-0067">ATP-binding</keyword>
<evidence type="ECO:0000313" key="11">
    <source>
        <dbReference type="Proteomes" id="UP000229526"/>
    </source>
</evidence>
<keyword evidence="3 8" id="KW-0547">Nucleotide-binding</keyword>
<organism evidence="10 11">
    <name type="scientific">Candidatus Harrisonbacteria bacterium CG10_big_fil_rev_8_21_14_0_10_49_15</name>
    <dbReference type="NCBI Taxonomy" id="1974587"/>
    <lineage>
        <taxon>Bacteria</taxon>
        <taxon>Candidatus Harrisoniibacteriota</taxon>
    </lineage>
</organism>
<dbReference type="Gene3D" id="3.30.470.20">
    <property type="entry name" value="ATP-grasp fold, B domain"/>
    <property type="match status" value="2"/>
</dbReference>
<dbReference type="PROSITE" id="PS50975">
    <property type="entry name" value="ATP_GRASP"/>
    <property type="match status" value="2"/>
</dbReference>
<dbReference type="SUPFAM" id="SSF52440">
    <property type="entry name" value="PreATP-grasp domain"/>
    <property type="match status" value="2"/>
</dbReference>
<evidence type="ECO:0000256" key="3">
    <source>
        <dbReference type="ARBA" id="ARBA00022741"/>
    </source>
</evidence>
<dbReference type="GO" id="GO:0008360">
    <property type="term" value="P:regulation of cell shape"/>
    <property type="evidence" value="ECO:0007669"/>
    <property type="project" value="UniProtKB-KW"/>
</dbReference>
<dbReference type="InterPro" id="IPR000291">
    <property type="entry name" value="D-Ala_lig_Van_CS"/>
</dbReference>
<feature type="domain" description="ATP-grasp" evidence="9">
    <location>
        <begin position="542"/>
        <end position="794"/>
    </location>
</feature>
<dbReference type="GO" id="GO:0005524">
    <property type="term" value="F:ATP binding"/>
    <property type="evidence" value="ECO:0007669"/>
    <property type="project" value="UniProtKB-UniRule"/>
</dbReference>
<dbReference type="Pfam" id="PF07478">
    <property type="entry name" value="Dala_Dala_lig_C"/>
    <property type="match status" value="2"/>
</dbReference>
<evidence type="ECO:0000256" key="5">
    <source>
        <dbReference type="ARBA" id="ARBA00022960"/>
    </source>
</evidence>
<evidence type="ECO:0000256" key="2">
    <source>
        <dbReference type="ARBA" id="ARBA00022598"/>
    </source>
</evidence>
<keyword evidence="2" id="KW-0436">Ligase</keyword>
<dbReference type="InterPro" id="IPR022357">
    <property type="entry name" value="MIP_CS"/>
</dbReference>
<gene>
    <name evidence="10" type="ORF">COU11_01570</name>
</gene>
<name>A0A2H0ULD2_9BACT</name>
<evidence type="ECO:0000256" key="6">
    <source>
        <dbReference type="ARBA" id="ARBA00022984"/>
    </source>
</evidence>
<keyword evidence="6" id="KW-0573">Peptidoglycan synthesis</keyword>
<dbReference type="GO" id="GO:0009252">
    <property type="term" value="P:peptidoglycan biosynthetic process"/>
    <property type="evidence" value="ECO:0007669"/>
    <property type="project" value="UniProtKB-KW"/>
</dbReference>
<dbReference type="InterPro" id="IPR011761">
    <property type="entry name" value="ATP-grasp"/>
</dbReference>
<evidence type="ECO:0000256" key="7">
    <source>
        <dbReference type="ARBA" id="ARBA00023316"/>
    </source>
</evidence>
<feature type="domain" description="ATP-grasp" evidence="9">
    <location>
        <begin position="136"/>
        <end position="348"/>
    </location>
</feature>
<dbReference type="InterPro" id="IPR011127">
    <property type="entry name" value="Dala_Dala_lig_N"/>
</dbReference>
<comment type="similarity">
    <text evidence="1">Belongs to the D-alanine--D-alanine ligase family.</text>
</comment>
<dbReference type="PANTHER" id="PTHR23132">
    <property type="entry name" value="D-ALANINE--D-ALANINE LIGASE"/>
    <property type="match status" value="1"/>
</dbReference>
<dbReference type="Pfam" id="PF01820">
    <property type="entry name" value="Dala_Dala_lig_N"/>
    <property type="match status" value="2"/>
</dbReference>
<evidence type="ECO:0000259" key="9">
    <source>
        <dbReference type="PROSITE" id="PS50975"/>
    </source>
</evidence>
<dbReference type="Gene3D" id="3.40.50.20">
    <property type="match status" value="2"/>
</dbReference>
<dbReference type="Gene3D" id="3.30.1490.20">
    <property type="entry name" value="ATP-grasp fold, A domain"/>
    <property type="match status" value="1"/>
</dbReference>
<evidence type="ECO:0000256" key="4">
    <source>
        <dbReference type="ARBA" id="ARBA00022840"/>
    </source>
</evidence>
<dbReference type="EMBL" id="PFBD01000015">
    <property type="protein sequence ID" value="PIR87224.1"/>
    <property type="molecule type" value="Genomic_DNA"/>
</dbReference>
<evidence type="ECO:0000313" key="10">
    <source>
        <dbReference type="EMBL" id="PIR87224.1"/>
    </source>
</evidence>
<dbReference type="PROSITE" id="PS00221">
    <property type="entry name" value="MIP"/>
    <property type="match status" value="1"/>
</dbReference>
<dbReference type="PROSITE" id="PS00844">
    <property type="entry name" value="DALA_DALA_LIGASE_2"/>
    <property type="match status" value="1"/>
</dbReference>
<sequence length="795" mass="89032">MSNRIFKIGLICGGPSKERGISLNSARSVMDHLQSERIEIVPFYLDEKKRAYEISPAQLYSNTPSDFDFKLAQSSKSLSNQKFKEALRATDIVFPTMHGPYGEDGGIQRALERSNIPYVGSSSTACNLIFDKFDSNKFIREHGFFAPASAVLKIYHKDHKQIIDRFFKEHKIKRAVVKPANGGSSIGVFSVTTPQEALAKAELLFSKRMDTRVVIEPFAQGIEFTAIILQNKFGLPVCVLPTEIETDYTENQIFDFRKKYLPTRQVTWHCPPRFSNDVIERIQVQAEQLFQLFGMADFARFDGWVMDSGDIWFSDFNPISGMEQNSFLFQQASRIGMSHSDVLRYIVRNACHRQGIEFPSFKFLVSSFPKKNVHVLFGGNNAERQVSLMSGTNAWLKLRQSKKYDPKPFFLDLDNKTVYSLPYALALSHTAEEMSENCRSAQAGEKRLHNLVEKVKLRLALKKEEVSEPFFLPKKYTLTDFIKQAPFVFIGLHGGMGESGTIQAMLESARKPFNGSGADTSAICIDKQKTTLQIEKYNIKNVSVIPELAVQSATLAKLSNTKNEKKLQLLWNETCVTLKTRSLIAKPADDGCSAGVAHLYSAQDLATYARLITSKATQIPSNTFKNQVQEIELPSETPKTILLQQYIATDSLRVKANRLKYTRRSGWLEITVGLLNGNALNPSITIAEGEVLSVEEKFQGGTGVNLTPPPVSVLPPELLLKIKAASTEISKKLNLKGYGRIDAFANCKTGELKIIEVNTLPALTPSTVLFHQALSEPKPIYPVELLEMIIQSSNY</sequence>
<dbReference type="InterPro" id="IPR013815">
    <property type="entry name" value="ATP_grasp_subdomain_1"/>
</dbReference>
<dbReference type="GO" id="GO:0046872">
    <property type="term" value="F:metal ion binding"/>
    <property type="evidence" value="ECO:0007669"/>
    <property type="project" value="InterPro"/>
</dbReference>
<evidence type="ECO:0000256" key="1">
    <source>
        <dbReference type="ARBA" id="ARBA00010871"/>
    </source>
</evidence>
<dbReference type="GO" id="GO:0008716">
    <property type="term" value="F:D-alanine-D-alanine ligase activity"/>
    <property type="evidence" value="ECO:0007669"/>
    <property type="project" value="InterPro"/>
</dbReference>
<comment type="caution">
    <text evidence="10">The sequence shown here is derived from an EMBL/GenBank/DDBJ whole genome shotgun (WGS) entry which is preliminary data.</text>
</comment>
<accession>A0A2H0ULD2</accession>
<evidence type="ECO:0000256" key="8">
    <source>
        <dbReference type="PROSITE-ProRule" id="PRU00409"/>
    </source>
</evidence>
<keyword evidence="7" id="KW-0961">Cell wall biogenesis/degradation</keyword>
<dbReference type="GO" id="GO:0071555">
    <property type="term" value="P:cell wall organization"/>
    <property type="evidence" value="ECO:0007669"/>
    <property type="project" value="UniProtKB-KW"/>
</dbReference>
<keyword evidence="5" id="KW-0133">Cell shape</keyword>
<proteinExistence type="inferred from homology"/>
<dbReference type="InterPro" id="IPR011095">
    <property type="entry name" value="Dala_Dala_lig_C"/>
</dbReference>
<dbReference type="InterPro" id="IPR016185">
    <property type="entry name" value="PreATP-grasp_dom_sf"/>
</dbReference>
<dbReference type="SUPFAM" id="SSF56059">
    <property type="entry name" value="Glutathione synthetase ATP-binding domain-like"/>
    <property type="match status" value="2"/>
</dbReference>
<dbReference type="PANTHER" id="PTHR23132:SF0">
    <property type="entry name" value="D-ALANINE-D-ALANINE LIGASE FAMILY"/>
    <property type="match status" value="1"/>
</dbReference>